<accession>A0A4R0P6W9</accession>
<dbReference type="Pfam" id="PF07715">
    <property type="entry name" value="Plug"/>
    <property type="match status" value="1"/>
</dbReference>
<evidence type="ECO:0000256" key="1">
    <source>
        <dbReference type="ARBA" id="ARBA00022729"/>
    </source>
</evidence>
<dbReference type="AlphaFoldDB" id="A0A4R0P6W9"/>
<dbReference type="InterPro" id="IPR039426">
    <property type="entry name" value="TonB-dep_rcpt-like"/>
</dbReference>
<evidence type="ECO:0000256" key="2">
    <source>
        <dbReference type="PROSITE-ProRule" id="PRU01360"/>
    </source>
</evidence>
<dbReference type="Proteomes" id="UP000291485">
    <property type="component" value="Unassembled WGS sequence"/>
</dbReference>
<dbReference type="PANTHER" id="PTHR30069:SF29">
    <property type="entry name" value="HEMOGLOBIN AND HEMOGLOBIN-HAPTOGLOBIN-BINDING PROTEIN 1-RELATED"/>
    <property type="match status" value="1"/>
</dbReference>
<name>A0A4R0P6W9_9SPHI</name>
<evidence type="ECO:0000259" key="3">
    <source>
        <dbReference type="Pfam" id="PF07715"/>
    </source>
</evidence>
<keyword evidence="1" id="KW-0732">Signal</keyword>
<reference evidence="4 5" key="1">
    <citation type="submission" date="2019-02" db="EMBL/GenBank/DDBJ databases">
        <title>Pedobacter sp. RP-3-11 sp. nov., isolated from Arctic soil.</title>
        <authorList>
            <person name="Dahal R.H."/>
        </authorList>
    </citation>
    <scope>NUCLEOTIDE SEQUENCE [LARGE SCALE GENOMIC DNA]</scope>
    <source>
        <strain evidence="4 5">RP-3-11</strain>
    </source>
</reference>
<dbReference type="EMBL" id="SJSN01000001">
    <property type="protein sequence ID" value="TCD12700.1"/>
    <property type="molecule type" value="Genomic_DNA"/>
</dbReference>
<keyword evidence="2" id="KW-0998">Cell outer membrane</keyword>
<keyword evidence="2" id="KW-1134">Transmembrane beta strand</keyword>
<dbReference type="RefSeq" id="WP_131556135.1">
    <property type="nucleotide sequence ID" value="NZ_SJSN01000001.1"/>
</dbReference>
<dbReference type="SUPFAM" id="SSF56935">
    <property type="entry name" value="Porins"/>
    <property type="match status" value="2"/>
</dbReference>
<keyword evidence="2" id="KW-0813">Transport</keyword>
<gene>
    <name evidence="4" type="ORF">EZ449_01255</name>
</gene>
<dbReference type="GO" id="GO:0044718">
    <property type="term" value="P:siderophore transmembrane transport"/>
    <property type="evidence" value="ECO:0007669"/>
    <property type="project" value="TreeGrafter"/>
</dbReference>
<evidence type="ECO:0000313" key="5">
    <source>
        <dbReference type="Proteomes" id="UP000291485"/>
    </source>
</evidence>
<evidence type="ECO:0000313" key="4">
    <source>
        <dbReference type="EMBL" id="TCD12700.1"/>
    </source>
</evidence>
<dbReference type="OrthoDB" id="1040521at2"/>
<dbReference type="PROSITE" id="PS52016">
    <property type="entry name" value="TONB_DEPENDENT_REC_3"/>
    <property type="match status" value="1"/>
</dbReference>
<comment type="caution">
    <text evidence="4">The sequence shown here is derived from an EMBL/GenBank/DDBJ whole genome shotgun (WGS) entry which is preliminary data.</text>
</comment>
<proteinExistence type="inferred from homology"/>
<sequence length="217" mass="23426">MKNIIIFMLAIGFTLNGFAQKADSIKTPSLRLKSASMATSEPLIVVDGNKQYIKGTSSLNAIDPNNIESITIWKDSTAIAKYGVDGFGGVVEIKTKNGLLNSSITPKIKGNSTLKPGGSISNLKIYPNARPKNTTPLNNKPAIKNFLLYKDTDPKAKPIYVLDGKQVADVKNVDPNTIESVNVIKDKADKDNIYGGKAENGVIIITTKKPKPLPKED</sequence>
<comment type="similarity">
    <text evidence="2">Belongs to the TonB-dependent receptor family.</text>
</comment>
<keyword evidence="2" id="KW-0812">Transmembrane</keyword>
<dbReference type="GO" id="GO:0009279">
    <property type="term" value="C:cell outer membrane"/>
    <property type="evidence" value="ECO:0007669"/>
    <property type="project" value="UniProtKB-SubCell"/>
</dbReference>
<keyword evidence="2" id="KW-0472">Membrane</keyword>
<dbReference type="Gene3D" id="2.170.130.10">
    <property type="entry name" value="TonB-dependent receptor, plug domain"/>
    <property type="match status" value="2"/>
</dbReference>
<protein>
    <recommendedName>
        <fullName evidence="3">TonB-dependent receptor plug domain-containing protein</fullName>
    </recommendedName>
</protein>
<dbReference type="GO" id="GO:0015344">
    <property type="term" value="F:siderophore uptake transmembrane transporter activity"/>
    <property type="evidence" value="ECO:0007669"/>
    <property type="project" value="TreeGrafter"/>
</dbReference>
<dbReference type="InterPro" id="IPR037066">
    <property type="entry name" value="Plug_dom_sf"/>
</dbReference>
<feature type="domain" description="TonB-dependent receptor plug" evidence="3">
    <location>
        <begin position="38"/>
        <end position="90"/>
    </location>
</feature>
<keyword evidence="5" id="KW-1185">Reference proteome</keyword>
<dbReference type="PANTHER" id="PTHR30069">
    <property type="entry name" value="TONB-DEPENDENT OUTER MEMBRANE RECEPTOR"/>
    <property type="match status" value="1"/>
</dbReference>
<organism evidence="4 5">
    <name type="scientific">Pedobacter frigidisoli</name>
    <dbReference type="NCBI Taxonomy" id="2530455"/>
    <lineage>
        <taxon>Bacteria</taxon>
        <taxon>Pseudomonadati</taxon>
        <taxon>Bacteroidota</taxon>
        <taxon>Sphingobacteriia</taxon>
        <taxon>Sphingobacteriales</taxon>
        <taxon>Sphingobacteriaceae</taxon>
        <taxon>Pedobacter</taxon>
    </lineage>
</organism>
<comment type="subcellular location">
    <subcellularLocation>
        <location evidence="2">Cell outer membrane</location>
        <topology evidence="2">Multi-pass membrane protein</topology>
    </subcellularLocation>
</comment>
<dbReference type="InterPro" id="IPR012910">
    <property type="entry name" value="Plug_dom"/>
</dbReference>